<name>A0A7X8GZK4_9LACT</name>
<reference evidence="2 3" key="1">
    <citation type="journal article" date="2020" name="Biotechnol. Biofuels">
        <title>New insights from the biogas microbiome by comprehensive genome-resolved metagenomics of nearly 1600 species originating from multiple anaerobic digesters.</title>
        <authorList>
            <person name="Campanaro S."/>
            <person name="Treu L."/>
            <person name="Rodriguez-R L.M."/>
            <person name="Kovalovszki A."/>
            <person name="Ziels R.M."/>
            <person name="Maus I."/>
            <person name="Zhu X."/>
            <person name="Kougias P.G."/>
            <person name="Basile A."/>
            <person name="Luo G."/>
            <person name="Schluter A."/>
            <person name="Konstantinidis K.T."/>
            <person name="Angelidaki I."/>
        </authorList>
    </citation>
    <scope>NUCLEOTIDE SEQUENCE [LARGE SCALE GENOMIC DNA]</scope>
    <source>
        <strain evidence="2">AS23ysBPME_34</strain>
    </source>
</reference>
<evidence type="ECO:0000256" key="1">
    <source>
        <dbReference type="SAM" id="SignalP"/>
    </source>
</evidence>
<organism evidence="2 3">
    <name type="scientific">Globicatella sulfidifaciens</name>
    <dbReference type="NCBI Taxonomy" id="136093"/>
    <lineage>
        <taxon>Bacteria</taxon>
        <taxon>Bacillati</taxon>
        <taxon>Bacillota</taxon>
        <taxon>Bacilli</taxon>
        <taxon>Lactobacillales</taxon>
        <taxon>Aerococcaceae</taxon>
        <taxon>Globicatella</taxon>
    </lineage>
</organism>
<keyword evidence="1" id="KW-0732">Signal</keyword>
<feature type="signal peptide" evidence="1">
    <location>
        <begin position="1"/>
        <end position="26"/>
    </location>
</feature>
<evidence type="ECO:0000313" key="2">
    <source>
        <dbReference type="EMBL" id="NLJ17904.1"/>
    </source>
</evidence>
<accession>A0A7X8GZK4</accession>
<sequence length="87" mass="9998">MKKFLKNLLFIVGLILAFNNATLVNATSLIDDYSIDKGALVQPLHYENARNFKKYNYQILSDWYFAYQVSPGINTPIGSIVRTYNVF</sequence>
<comment type="caution">
    <text evidence="2">The sequence shown here is derived from an EMBL/GenBank/DDBJ whole genome shotgun (WGS) entry which is preliminary data.</text>
</comment>
<gene>
    <name evidence="2" type="ORF">GX355_03505</name>
</gene>
<feature type="chain" id="PRO_5031290935" evidence="1">
    <location>
        <begin position="27"/>
        <end position="87"/>
    </location>
</feature>
<protein>
    <submittedName>
        <fullName evidence="2">Uncharacterized protein</fullName>
    </submittedName>
</protein>
<evidence type="ECO:0000313" key="3">
    <source>
        <dbReference type="Proteomes" id="UP000541058"/>
    </source>
</evidence>
<proteinExistence type="predicted"/>
<dbReference type="RefSeq" id="WP_276647131.1">
    <property type="nucleotide sequence ID" value="NZ_JAAYSM010000110.1"/>
</dbReference>
<dbReference type="AlphaFoldDB" id="A0A7X8GZK4"/>
<dbReference type="Proteomes" id="UP000541058">
    <property type="component" value="Unassembled WGS sequence"/>
</dbReference>
<dbReference type="EMBL" id="JAAYSM010000110">
    <property type="protein sequence ID" value="NLJ17904.1"/>
    <property type="molecule type" value="Genomic_DNA"/>
</dbReference>